<dbReference type="PROSITE" id="PS51892">
    <property type="entry name" value="SUBTILASE"/>
    <property type="match status" value="1"/>
</dbReference>
<dbReference type="AlphaFoldDB" id="A0A2V3PLX1"/>
<keyword evidence="1 5" id="KW-0645">Protease</keyword>
<dbReference type="InterPro" id="IPR022398">
    <property type="entry name" value="Peptidase_S8_His-AS"/>
</dbReference>
<dbReference type="PANTHER" id="PTHR42884">
    <property type="entry name" value="PROPROTEIN CONVERTASE SUBTILISIN/KEXIN-RELATED"/>
    <property type="match status" value="1"/>
</dbReference>
<dbReference type="PROSITE" id="PS00138">
    <property type="entry name" value="SUBTILASE_SER"/>
    <property type="match status" value="1"/>
</dbReference>
<dbReference type="SUPFAM" id="SSF52743">
    <property type="entry name" value="Subtilisin-like"/>
    <property type="match status" value="1"/>
</dbReference>
<dbReference type="Gene3D" id="3.40.50.200">
    <property type="entry name" value="Peptidase S8/S53 domain"/>
    <property type="match status" value="1"/>
</dbReference>
<dbReference type="InterPro" id="IPR000209">
    <property type="entry name" value="Peptidase_S8/S53_dom"/>
</dbReference>
<reference evidence="7 8" key="1">
    <citation type="submission" date="2018-03" db="EMBL/GenBank/DDBJ databases">
        <title>Genomic Encyclopedia of Archaeal and Bacterial Type Strains, Phase II (KMG-II): from individual species to whole genera.</title>
        <authorList>
            <person name="Goeker M."/>
        </authorList>
    </citation>
    <scope>NUCLEOTIDE SEQUENCE [LARGE SCALE GENOMIC DNA]</scope>
    <source>
        <strain evidence="7 8">DSM 100214</strain>
    </source>
</reference>
<evidence type="ECO:0000256" key="4">
    <source>
        <dbReference type="PIRSR" id="PIRSR615500-1"/>
    </source>
</evidence>
<dbReference type="Pfam" id="PF00082">
    <property type="entry name" value="Peptidase_S8"/>
    <property type="match status" value="1"/>
</dbReference>
<dbReference type="InterPro" id="IPR015500">
    <property type="entry name" value="Peptidase_S8_subtilisin-rel"/>
</dbReference>
<dbReference type="EMBL" id="QICL01000020">
    <property type="protein sequence ID" value="PXV62356.1"/>
    <property type="molecule type" value="Genomic_DNA"/>
</dbReference>
<name>A0A2V3PLX1_9BACT</name>
<keyword evidence="2 5" id="KW-0378">Hydrolase</keyword>
<dbReference type="GO" id="GO:0016020">
    <property type="term" value="C:membrane"/>
    <property type="evidence" value="ECO:0007669"/>
    <property type="project" value="TreeGrafter"/>
</dbReference>
<dbReference type="GO" id="GO:0004252">
    <property type="term" value="F:serine-type endopeptidase activity"/>
    <property type="evidence" value="ECO:0007669"/>
    <property type="project" value="UniProtKB-UniRule"/>
</dbReference>
<keyword evidence="3 5" id="KW-0720">Serine protease</keyword>
<gene>
    <name evidence="7" type="ORF">CLV62_12044</name>
</gene>
<dbReference type="PANTHER" id="PTHR42884:SF14">
    <property type="entry name" value="NEUROENDOCRINE CONVERTASE 1"/>
    <property type="match status" value="1"/>
</dbReference>
<accession>A0A2V3PLX1</accession>
<evidence type="ECO:0000256" key="3">
    <source>
        <dbReference type="ARBA" id="ARBA00022825"/>
    </source>
</evidence>
<dbReference type="PRINTS" id="PR00723">
    <property type="entry name" value="SUBTILISIN"/>
</dbReference>
<organism evidence="7 8">
    <name type="scientific">Dysgonomonas alginatilytica</name>
    <dbReference type="NCBI Taxonomy" id="1605892"/>
    <lineage>
        <taxon>Bacteria</taxon>
        <taxon>Pseudomonadati</taxon>
        <taxon>Bacteroidota</taxon>
        <taxon>Bacteroidia</taxon>
        <taxon>Bacteroidales</taxon>
        <taxon>Dysgonomonadaceae</taxon>
        <taxon>Dysgonomonas</taxon>
    </lineage>
</organism>
<feature type="domain" description="Peptidase S8/S53" evidence="6">
    <location>
        <begin position="238"/>
        <end position="514"/>
    </location>
</feature>
<keyword evidence="8" id="KW-1185">Reference proteome</keyword>
<dbReference type="PROSITE" id="PS00137">
    <property type="entry name" value="SUBTILASE_HIS"/>
    <property type="match status" value="1"/>
</dbReference>
<evidence type="ECO:0000313" key="8">
    <source>
        <dbReference type="Proteomes" id="UP000247973"/>
    </source>
</evidence>
<evidence type="ECO:0000256" key="5">
    <source>
        <dbReference type="PROSITE-ProRule" id="PRU01240"/>
    </source>
</evidence>
<dbReference type="GO" id="GO:0016485">
    <property type="term" value="P:protein processing"/>
    <property type="evidence" value="ECO:0007669"/>
    <property type="project" value="TreeGrafter"/>
</dbReference>
<feature type="active site" description="Charge relay system" evidence="4 5">
    <location>
        <position position="455"/>
    </location>
</feature>
<dbReference type="InterPro" id="IPR023828">
    <property type="entry name" value="Peptidase_S8_Ser-AS"/>
</dbReference>
<comment type="similarity">
    <text evidence="5">Belongs to the peptidase S8 family.</text>
</comment>
<dbReference type="RefSeq" id="WP_110311491.1">
    <property type="nucleotide sequence ID" value="NZ_QICL01000020.1"/>
</dbReference>
<evidence type="ECO:0000256" key="1">
    <source>
        <dbReference type="ARBA" id="ARBA00022670"/>
    </source>
</evidence>
<dbReference type="OrthoDB" id="1489355at2"/>
<evidence type="ECO:0000256" key="2">
    <source>
        <dbReference type="ARBA" id="ARBA00022801"/>
    </source>
</evidence>
<evidence type="ECO:0000313" key="7">
    <source>
        <dbReference type="EMBL" id="PXV62356.1"/>
    </source>
</evidence>
<dbReference type="Proteomes" id="UP000247973">
    <property type="component" value="Unassembled WGS sequence"/>
</dbReference>
<sequence>MKRIIFYIILIIASQSIMCQNYYWYKGAKIPLTEKSDKRFILTTSSNSTQVASTLQQQGLKYSAFQAMSIAGVNTYSAGTQSTSWSFVEGSTVQTATANNTTIIYEAPFYIMNGKEVGLSQIFYVKLKSSAGVNDLMNLASLHKVEIVGENKFMPLWFTLTCTKASTGNALKMANLFFESNKFAAAVPDIIDNIKTTCDNDPLFSSQWALRNTAQKGGTSGIDINYCNAKTLSTGSTSLVIAVFDTGFELNHPDLNASSLSYDTKTATSPSKIYGHHGTACAGIITAKSNNSLGVSGIAPSSKSMSLSFQFGYSPNAAQEISNGINYATNNGASVISNSWGGGASSDMIDDAYTNALTKGRNGLGCVVVFAAGNDNSGYIGYPANSNPDFIVVGAMNQCAQRKSPTSCDGETTWGGNYGTILDVSAPGVLIPTTDRQGSAGYATGDYVMNFNGTSAACPHVAGTAALMLSVNPSLTQKQVADIIESTSRKIGSYTYSTTSGRTNGTWNNELGYGLVDAYAAVLKAKAGSCSTITYSNQTVTANTAVTGCIVNAANDYVNSGKLTVTATDYTIINPIFEVKLGAELELK</sequence>
<feature type="active site" description="Charge relay system" evidence="4 5">
    <location>
        <position position="277"/>
    </location>
</feature>
<proteinExistence type="inferred from homology"/>
<feature type="active site" description="Charge relay system" evidence="4 5">
    <location>
        <position position="245"/>
    </location>
</feature>
<evidence type="ECO:0000259" key="6">
    <source>
        <dbReference type="Pfam" id="PF00082"/>
    </source>
</evidence>
<comment type="caution">
    <text evidence="7">The sequence shown here is derived from an EMBL/GenBank/DDBJ whole genome shotgun (WGS) entry which is preliminary data.</text>
</comment>
<protein>
    <submittedName>
        <fullName evidence="7">Subtilase family protein</fullName>
    </submittedName>
</protein>
<dbReference type="InterPro" id="IPR036852">
    <property type="entry name" value="Peptidase_S8/S53_dom_sf"/>
</dbReference>